<organism evidence="3 4">
    <name type="scientific">Diacronema lutheri</name>
    <name type="common">Unicellular marine alga</name>
    <name type="synonym">Monochrysis lutheri</name>
    <dbReference type="NCBI Taxonomy" id="2081491"/>
    <lineage>
        <taxon>Eukaryota</taxon>
        <taxon>Haptista</taxon>
        <taxon>Haptophyta</taxon>
        <taxon>Pavlovophyceae</taxon>
        <taxon>Pavlovales</taxon>
        <taxon>Pavlovaceae</taxon>
        <taxon>Diacronema</taxon>
    </lineage>
</organism>
<dbReference type="AlphaFoldDB" id="A0A8J5X509"/>
<feature type="transmembrane region" description="Helical" evidence="2">
    <location>
        <begin position="35"/>
        <end position="58"/>
    </location>
</feature>
<feature type="transmembrane region" description="Helical" evidence="2">
    <location>
        <begin position="329"/>
        <end position="349"/>
    </location>
</feature>
<accession>A0A8J5X509</accession>
<keyword evidence="2" id="KW-0472">Membrane</keyword>
<feature type="transmembrane region" description="Helical" evidence="2">
    <location>
        <begin position="416"/>
        <end position="439"/>
    </location>
</feature>
<sequence length="601" mass="62107">MARPARRHSAGGLLSPRRRTRYASNRGELADNVDIVIASSLIFFCVVGAAVSAPPTLYKAMAIDLKLDVVELQLNLPSMLMSSWLLAMACTGLIMDYLGVAPCVRLGALVVALASSAYPFARSAMALLALHAVLGASMALVGVFAQVMVMNVWFAHKRGVAIALVLAFFGVANAIWPPVLAHVASASSWRHAMALVCAAQWLVSLPLANHLVRRELGGSRVLCMPALAGAGARSPSPSKGTNVARPDAAGGASGGGVLAHACTPRALLLSVLSVCVGYTLFSLQNSLVTYMQAHARMPLKEASNYFAVLNVAQILGKLAFGAALDSNRLAVPAALVGCALALAGCVLLLREEQRRSFGGVAALAAGDGGWAVERAAEPAALRMFVAVYGVGIGSSFALLASAPGREFRHLSCFSELQAIFGCAYLAGGLAGVACTGWLVRAAANYTSAFAVVTSSAALTLVTYAAFELAPRTAHQLPPAGGGDADANSPERPTPHKLVRGRSRTTPRERSDLRRFAQLLEPAAPAADAPAPAAMRPLDRVLGTFGGAKRAAAAQQRAHRAAMADGAMARVVSPARGAIGGHAGHGESRAHSVELSALEGNV</sequence>
<gene>
    <name evidence="3" type="ORF">KFE25_012878</name>
</gene>
<feature type="transmembrane region" description="Helical" evidence="2">
    <location>
        <begin position="104"/>
        <end position="121"/>
    </location>
</feature>
<dbReference type="InterPro" id="IPR050327">
    <property type="entry name" value="Proton-linked_MCT"/>
</dbReference>
<feature type="transmembrane region" description="Helical" evidence="2">
    <location>
        <begin position="445"/>
        <end position="466"/>
    </location>
</feature>
<dbReference type="Pfam" id="PF07690">
    <property type="entry name" value="MFS_1"/>
    <property type="match status" value="1"/>
</dbReference>
<evidence type="ECO:0000313" key="4">
    <source>
        <dbReference type="Proteomes" id="UP000751190"/>
    </source>
</evidence>
<evidence type="ECO:0000256" key="2">
    <source>
        <dbReference type="SAM" id="Phobius"/>
    </source>
</evidence>
<dbReference type="Proteomes" id="UP000751190">
    <property type="component" value="Unassembled WGS sequence"/>
</dbReference>
<name>A0A8J5X509_DIALT</name>
<protein>
    <submittedName>
        <fullName evidence="3">Uncharacterized protein</fullName>
    </submittedName>
</protein>
<proteinExistence type="predicted"/>
<dbReference type="PANTHER" id="PTHR11360">
    <property type="entry name" value="MONOCARBOXYLATE TRANSPORTER"/>
    <property type="match status" value="1"/>
</dbReference>
<feature type="compositionally biased region" description="Basic residues" evidence="1">
    <location>
        <begin position="494"/>
        <end position="504"/>
    </location>
</feature>
<comment type="caution">
    <text evidence="3">The sequence shown here is derived from an EMBL/GenBank/DDBJ whole genome shotgun (WGS) entry which is preliminary data.</text>
</comment>
<dbReference type="OMA" id="MSAMIRQ"/>
<feature type="transmembrane region" description="Helical" evidence="2">
    <location>
        <begin position="384"/>
        <end position="404"/>
    </location>
</feature>
<feature type="transmembrane region" description="Helical" evidence="2">
    <location>
        <begin position="79"/>
        <end position="98"/>
    </location>
</feature>
<feature type="transmembrane region" description="Helical" evidence="2">
    <location>
        <begin position="266"/>
        <end position="283"/>
    </location>
</feature>
<keyword evidence="4" id="KW-1185">Reference proteome</keyword>
<dbReference type="EMBL" id="JAGTXO010000040">
    <property type="protein sequence ID" value="KAG8459543.1"/>
    <property type="molecule type" value="Genomic_DNA"/>
</dbReference>
<keyword evidence="2" id="KW-1133">Transmembrane helix</keyword>
<dbReference type="Gene3D" id="1.20.1250.20">
    <property type="entry name" value="MFS general substrate transporter like domains"/>
    <property type="match status" value="1"/>
</dbReference>
<dbReference type="InterPro" id="IPR036259">
    <property type="entry name" value="MFS_trans_sf"/>
</dbReference>
<feature type="transmembrane region" description="Helical" evidence="2">
    <location>
        <begin position="304"/>
        <end position="323"/>
    </location>
</feature>
<evidence type="ECO:0000256" key="1">
    <source>
        <dbReference type="SAM" id="MobiDB-lite"/>
    </source>
</evidence>
<feature type="region of interest" description="Disordered" evidence="1">
    <location>
        <begin position="474"/>
        <end position="510"/>
    </location>
</feature>
<feature type="transmembrane region" description="Helical" evidence="2">
    <location>
        <begin position="128"/>
        <end position="154"/>
    </location>
</feature>
<dbReference type="PANTHER" id="PTHR11360:SF284">
    <property type="entry name" value="EG:103B4.3 PROTEIN-RELATED"/>
    <property type="match status" value="1"/>
</dbReference>
<reference evidence="3" key="1">
    <citation type="submission" date="2021-05" db="EMBL/GenBank/DDBJ databases">
        <title>The genome of the haptophyte Pavlova lutheri (Diacronema luteri, Pavlovales) - a model for lipid biosynthesis in eukaryotic algae.</title>
        <authorList>
            <person name="Hulatt C.J."/>
            <person name="Posewitz M.C."/>
        </authorList>
    </citation>
    <scope>NUCLEOTIDE SEQUENCE</scope>
    <source>
        <strain evidence="3">NIVA-4/92</strain>
    </source>
</reference>
<keyword evidence="2" id="KW-0812">Transmembrane</keyword>
<evidence type="ECO:0000313" key="3">
    <source>
        <dbReference type="EMBL" id="KAG8459543.1"/>
    </source>
</evidence>
<dbReference type="SUPFAM" id="SSF103473">
    <property type="entry name" value="MFS general substrate transporter"/>
    <property type="match status" value="1"/>
</dbReference>
<feature type="transmembrane region" description="Helical" evidence="2">
    <location>
        <begin position="160"/>
        <end position="180"/>
    </location>
</feature>
<dbReference type="GO" id="GO:0022857">
    <property type="term" value="F:transmembrane transporter activity"/>
    <property type="evidence" value="ECO:0007669"/>
    <property type="project" value="InterPro"/>
</dbReference>
<dbReference type="InterPro" id="IPR011701">
    <property type="entry name" value="MFS"/>
</dbReference>
<feature type="region of interest" description="Disordered" evidence="1">
    <location>
        <begin position="577"/>
        <end position="601"/>
    </location>
</feature>